<dbReference type="EMBL" id="CAAHFH010000001">
    <property type="protein sequence ID" value="VGO18961.1"/>
    <property type="molecule type" value="Genomic_DNA"/>
</dbReference>
<dbReference type="InterPro" id="IPR050312">
    <property type="entry name" value="IolE/XylAMocC-like"/>
</dbReference>
<evidence type="ECO:0000313" key="3">
    <source>
        <dbReference type="Proteomes" id="UP000346198"/>
    </source>
</evidence>
<feature type="domain" description="Xylose isomerase-like TIM barrel" evidence="1">
    <location>
        <begin position="23"/>
        <end position="256"/>
    </location>
</feature>
<reference evidence="2 3" key="1">
    <citation type="submission" date="2019-04" db="EMBL/GenBank/DDBJ databases">
        <authorList>
            <person name="Van Vliet M D."/>
        </authorList>
    </citation>
    <scope>NUCLEOTIDE SEQUENCE [LARGE SCALE GENOMIC DNA]</scope>
    <source>
        <strain evidence="2 3">F21</strain>
    </source>
</reference>
<dbReference type="Proteomes" id="UP000346198">
    <property type="component" value="Unassembled WGS sequence"/>
</dbReference>
<organism evidence="2 3">
    <name type="scientific">Pontiella sulfatireligans</name>
    <dbReference type="NCBI Taxonomy" id="2750658"/>
    <lineage>
        <taxon>Bacteria</taxon>
        <taxon>Pseudomonadati</taxon>
        <taxon>Kiritimatiellota</taxon>
        <taxon>Kiritimatiellia</taxon>
        <taxon>Kiritimatiellales</taxon>
        <taxon>Pontiellaceae</taxon>
        <taxon>Pontiella</taxon>
    </lineage>
</organism>
<evidence type="ECO:0000259" key="1">
    <source>
        <dbReference type="Pfam" id="PF01261"/>
    </source>
</evidence>
<dbReference type="Pfam" id="PF01261">
    <property type="entry name" value="AP_endonuc_2"/>
    <property type="match status" value="1"/>
</dbReference>
<name>A0A6C2UHS8_9BACT</name>
<accession>A0A6C2UHS8</accession>
<dbReference type="AlphaFoldDB" id="A0A6C2UHS8"/>
<dbReference type="InterPro" id="IPR013022">
    <property type="entry name" value="Xyl_isomerase-like_TIM-brl"/>
</dbReference>
<gene>
    <name evidence="2" type="ORF">SCARR_01015</name>
</gene>
<dbReference type="InterPro" id="IPR036237">
    <property type="entry name" value="Xyl_isomerase-like_sf"/>
</dbReference>
<dbReference type="Gene3D" id="3.20.20.150">
    <property type="entry name" value="Divalent-metal-dependent TIM barrel enzymes"/>
    <property type="match status" value="1"/>
</dbReference>
<evidence type="ECO:0000313" key="2">
    <source>
        <dbReference type="EMBL" id="VGO18961.1"/>
    </source>
</evidence>
<sequence length="261" mass="28893">MYLYTLMNCPWTREEMDLVEICRRTKSLGIDGLDFIGTGYHKSWENIRKITDDHGLKTICFTMGVGQLESPDAKERIVGVEEFKNRLEVAHTLGSDRIMLNQGGVRSGNDSDTNRKWMIEGLKDAMPLANAAGIEVTIETHNSPTAPFKTSAHFSEAIAEVPDLKVCFDTGNSFINGEDPLQGYLNNKEHVTHMHFKDVKGELGKVKSGPCVPGTGVVDLPAIINAMKENRYNGYVNLEKGGPDGFEVYKQSMELLGPLIA</sequence>
<dbReference type="SUPFAM" id="SSF51658">
    <property type="entry name" value="Xylose isomerase-like"/>
    <property type="match status" value="1"/>
</dbReference>
<keyword evidence="3" id="KW-1185">Reference proteome</keyword>
<dbReference type="PANTHER" id="PTHR12110">
    <property type="entry name" value="HYDROXYPYRUVATE ISOMERASE"/>
    <property type="match status" value="1"/>
</dbReference>
<proteinExistence type="predicted"/>
<protein>
    <recommendedName>
        <fullName evidence="1">Xylose isomerase-like TIM barrel domain-containing protein</fullName>
    </recommendedName>
</protein>